<proteinExistence type="predicted"/>
<dbReference type="AlphaFoldDB" id="A0A7R9BHK5"/>
<dbReference type="InterPro" id="IPR010530">
    <property type="entry name" value="B12D"/>
</dbReference>
<accession>A0A7R9BHK5</accession>
<evidence type="ECO:0000313" key="1">
    <source>
        <dbReference type="EMBL" id="CAD7275227.1"/>
    </source>
</evidence>
<sequence length="212" mass="23240">MARPFIPPNPFVIPAVDAIPVASALRPKAAAYWCIGAPGSVFKLAPTPTNCAIPRSEKQTDTLWPLIGCTSLACGFLAGAILRTMAKSKDAAFWKASRYEEPWNKVDPTKHDKVSIAKRVSPKDVIRRRSRASFLATLRLANDDSLERNDLHAAKKKKGEENGLKGLIVDGTSLIAVFNTGKILPQSKQEYDNYKRHSDRDSALKAIGSIQK</sequence>
<gene>
    <name evidence="1" type="ORF">NMOB1V02_LOCUS3027</name>
</gene>
<dbReference type="Pfam" id="PF06522">
    <property type="entry name" value="B12D"/>
    <property type="match status" value="1"/>
</dbReference>
<dbReference type="Proteomes" id="UP000678499">
    <property type="component" value="Unassembled WGS sequence"/>
</dbReference>
<protein>
    <submittedName>
        <fullName evidence="1">Uncharacterized protein</fullName>
    </submittedName>
</protein>
<name>A0A7R9BHK5_9CRUS</name>
<organism evidence="1">
    <name type="scientific">Notodromas monacha</name>
    <dbReference type="NCBI Taxonomy" id="399045"/>
    <lineage>
        <taxon>Eukaryota</taxon>
        <taxon>Metazoa</taxon>
        <taxon>Ecdysozoa</taxon>
        <taxon>Arthropoda</taxon>
        <taxon>Crustacea</taxon>
        <taxon>Oligostraca</taxon>
        <taxon>Ostracoda</taxon>
        <taxon>Podocopa</taxon>
        <taxon>Podocopida</taxon>
        <taxon>Cypridocopina</taxon>
        <taxon>Cypridoidea</taxon>
        <taxon>Cyprididae</taxon>
        <taxon>Notodromas</taxon>
    </lineage>
</organism>
<reference evidence="1" key="1">
    <citation type="submission" date="2020-11" db="EMBL/GenBank/DDBJ databases">
        <authorList>
            <person name="Tran Van P."/>
        </authorList>
    </citation>
    <scope>NUCLEOTIDE SEQUENCE</scope>
</reference>
<keyword evidence="2" id="KW-1185">Reference proteome</keyword>
<evidence type="ECO:0000313" key="2">
    <source>
        <dbReference type="Proteomes" id="UP000678499"/>
    </source>
</evidence>
<dbReference type="EMBL" id="OA882412">
    <property type="protein sequence ID" value="CAD7275227.1"/>
    <property type="molecule type" value="Genomic_DNA"/>
</dbReference>
<dbReference type="EMBL" id="CAJPEX010000375">
    <property type="protein sequence ID" value="CAG0915379.1"/>
    <property type="molecule type" value="Genomic_DNA"/>
</dbReference>